<gene>
    <name evidence="1" type="ORF">KSB_06300</name>
</gene>
<evidence type="ECO:0000313" key="2">
    <source>
        <dbReference type="Proteomes" id="UP000654345"/>
    </source>
</evidence>
<proteinExistence type="predicted"/>
<dbReference type="EMBL" id="BNJG01000001">
    <property type="protein sequence ID" value="GHO52155.1"/>
    <property type="molecule type" value="Genomic_DNA"/>
</dbReference>
<evidence type="ECO:0000313" key="1">
    <source>
        <dbReference type="EMBL" id="GHO52155.1"/>
    </source>
</evidence>
<dbReference type="Proteomes" id="UP000654345">
    <property type="component" value="Unassembled WGS sequence"/>
</dbReference>
<organism evidence="1 2">
    <name type="scientific">Ktedonobacter robiniae</name>
    <dbReference type="NCBI Taxonomy" id="2778365"/>
    <lineage>
        <taxon>Bacteria</taxon>
        <taxon>Bacillati</taxon>
        <taxon>Chloroflexota</taxon>
        <taxon>Ktedonobacteria</taxon>
        <taxon>Ktedonobacterales</taxon>
        <taxon>Ktedonobacteraceae</taxon>
        <taxon>Ktedonobacter</taxon>
    </lineage>
</organism>
<reference evidence="1 2" key="1">
    <citation type="journal article" date="2021" name="Int. J. Syst. Evol. Microbiol.">
        <title>Reticulibacter mediterranei gen. nov., sp. nov., within the new family Reticulibacteraceae fam. nov., and Ktedonospora formicarum gen. nov., sp. nov., Ktedonobacter robiniae sp. nov., Dictyobacter formicarum sp. nov. and Dictyobacter arantiisoli sp. nov., belonging to the class Ktedonobacteria.</title>
        <authorList>
            <person name="Yabe S."/>
            <person name="Zheng Y."/>
            <person name="Wang C.M."/>
            <person name="Sakai Y."/>
            <person name="Abe K."/>
            <person name="Yokota A."/>
            <person name="Donadio S."/>
            <person name="Cavaletti L."/>
            <person name="Monciardini P."/>
        </authorList>
    </citation>
    <scope>NUCLEOTIDE SEQUENCE [LARGE SCALE GENOMIC DNA]</scope>
    <source>
        <strain evidence="1 2">SOSP1-30</strain>
    </source>
</reference>
<name>A0ABQ3UHH3_9CHLR</name>
<dbReference type="RefSeq" id="WP_201369093.1">
    <property type="nucleotide sequence ID" value="NZ_BNJG01000001.1"/>
</dbReference>
<evidence type="ECO:0008006" key="3">
    <source>
        <dbReference type="Google" id="ProtNLM"/>
    </source>
</evidence>
<comment type="caution">
    <text evidence="1">The sequence shown here is derived from an EMBL/GenBank/DDBJ whole genome shotgun (WGS) entry which is preliminary data.</text>
</comment>
<sequence>MQKSVEPKQALLWTMHDLTAQLQIGRNMAYTLMNEGLPVLRFGRSIRFDPDAVKQWLKEYAKQCVY</sequence>
<keyword evidence="2" id="KW-1185">Reference proteome</keyword>
<dbReference type="InterPro" id="IPR036388">
    <property type="entry name" value="WH-like_DNA-bd_sf"/>
</dbReference>
<dbReference type="Gene3D" id="1.10.10.10">
    <property type="entry name" value="Winged helix-like DNA-binding domain superfamily/Winged helix DNA-binding domain"/>
    <property type="match status" value="1"/>
</dbReference>
<protein>
    <recommendedName>
        <fullName evidence="3">Helix-turn-helix domain-containing protein</fullName>
    </recommendedName>
</protein>
<accession>A0ABQ3UHH3</accession>